<comment type="caution">
    <text evidence="3">The sequence shown here is derived from an EMBL/GenBank/DDBJ whole genome shotgun (WGS) entry which is preliminary data.</text>
</comment>
<protein>
    <recommendedName>
        <fullName evidence="2">BSD domain-containing protein</fullName>
    </recommendedName>
</protein>
<dbReference type="PROSITE" id="PS50858">
    <property type="entry name" value="BSD"/>
    <property type="match status" value="1"/>
</dbReference>
<feature type="compositionally biased region" description="Basic and acidic residues" evidence="1">
    <location>
        <begin position="277"/>
        <end position="291"/>
    </location>
</feature>
<accession>A0AAW1SE00</accession>
<feature type="compositionally biased region" description="Polar residues" evidence="1">
    <location>
        <begin position="292"/>
        <end position="303"/>
    </location>
</feature>
<dbReference type="Pfam" id="PF03909">
    <property type="entry name" value="BSD"/>
    <property type="match status" value="1"/>
</dbReference>
<dbReference type="Proteomes" id="UP001438707">
    <property type="component" value="Unassembled WGS sequence"/>
</dbReference>
<reference evidence="3 4" key="1">
    <citation type="journal article" date="2024" name="Nat. Commun.">
        <title>Phylogenomics reveals the evolutionary origins of lichenization in chlorophyte algae.</title>
        <authorList>
            <person name="Puginier C."/>
            <person name="Libourel C."/>
            <person name="Otte J."/>
            <person name="Skaloud P."/>
            <person name="Haon M."/>
            <person name="Grisel S."/>
            <person name="Petersen M."/>
            <person name="Berrin J.G."/>
            <person name="Delaux P.M."/>
            <person name="Dal Grande F."/>
            <person name="Keller J."/>
        </authorList>
    </citation>
    <scope>NUCLEOTIDE SEQUENCE [LARGE SCALE GENOMIC DNA]</scope>
    <source>
        <strain evidence="3 4">SAG 2145</strain>
    </source>
</reference>
<feature type="region of interest" description="Disordered" evidence="1">
    <location>
        <begin position="272"/>
        <end position="487"/>
    </location>
</feature>
<proteinExistence type="predicted"/>
<sequence>MLDFFSTLQGQQDASRESTDIPSGGSLQEDPSSSRTKTAEAPSFSFWGVATALTESVKKSSADLASSVRETDWRAELNAFRQGVTEESQQLTAHTAAAVEKLPVRATQATSNIQLQLAGPEMQARLAKAGVNIEKFARKVAYSSGELFEDVKETILAELGPKGSARSSKHSRSGSHSSKPTQLEADVAAMQRDSATYCEQPAASAEYATWLADFTLDSCTDEIAIICQENAFMSELQTRIVPLIVSHDMFWTRYFWRLHLLQTQSQQCQQLTQHAASKQEEQDDGKDKQSTKPEISTAASQPPQHDAESASQVAAAVVAHQQMSSESGRSPGHSREASRAATEADSEEPDVEESGKSNGEGSGSDAWSVISHPAQAAQPSTSAPAARKSSDLLAADQQAPGALEPALTSADQSKQEQLLGGIAQEGPMDGNVSTAVASSEAGPKQKPAQPGQHAKQEEGEDDDLSELSGSEAEGPMSGNEEDWGTWE</sequence>
<feature type="region of interest" description="Disordered" evidence="1">
    <location>
        <begin position="161"/>
        <end position="182"/>
    </location>
</feature>
<dbReference type="InterPro" id="IPR035925">
    <property type="entry name" value="BSD_dom_sf"/>
</dbReference>
<evidence type="ECO:0000313" key="3">
    <source>
        <dbReference type="EMBL" id="KAK9844360.1"/>
    </source>
</evidence>
<name>A0AAW1SE00_9CHLO</name>
<dbReference type="AlphaFoldDB" id="A0AAW1SE00"/>
<dbReference type="PANTHER" id="PTHR16019:SF5">
    <property type="entry name" value="BSD DOMAIN-CONTAINING PROTEIN 1"/>
    <property type="match status" value="1"/>
</dbReference>
<feature type="compositionally biased region" description="Polar residues" evidence="1">
    <location>
        <begin position="25"/>
        <end position="36"/>
    </location>
</feature>
<dbReference type="EMBL" id="JALJOS010000001">
    <property type="protein sequence ID" value="KAK9844360.1"/>
    <property type="molecule type" value="Genomic_DNA"/>
</dbReference>
<feature type="domain" description="BSD" evidence="2">
    <location>
        <begin position="210"/>
        <end position="262"/>
    </location>
</feature>
<gene>
    <name evidence="3" type="ORF">WJX74_001287</name>
</gene>
<dbReference type="InterPro" id="IPR051494">
    <property type="entry name" value="BSD_domain-containing"/>
</dbReference>
<evidence type="ECO:0000313" key="4">
    <source>
        <dbReference type="Proteomes" id="UP001438707"/>
    </source>
</evidence>
<evidence type="ECO:0000256" key="1">
    <source>
        <dbReference type="SAM" id="MobiDB-lite"/>
    </source>
</evidence>
<dbReference type="SUPFAM" id="SSF140383">
    <property type="entry name" value="BSD domain-like"/>
    <property type="match status" value="1"/>
</dbReference>
<dbReference type="GO" id="GO:0005737">
    <property type="term" value="C:cytoplasm"/>
    <property type="evidence" value="ECO:0007669"/>
    <property type="project" value="TreeGrafter"/>
</dbReference>
<evidence type="ECO:0000259" key="2">
    <source>
        <dbReference type="PROSITE" id="PS50858"/>
    </source>
</evidence>
<dbReference type="Gene3D" id="1.10.3970.10">
    <property type="entry name" value="BSD domain"/>
    <property type="match status" value="1"/>
</dbReference>
<feature type="compositionally biased region" description="Low complexity" evidence="1">
    <location>
        <begin position="309"/>
        <end position="325"/>
    </location>
</feature>
<organism evidence="3 4">
    <name type="scientific">Apatococcus lobatus</name>
    <dbReference type="NCBI Taxonomy" id="904363"/>
    <lineage>
        <taxon>Eukaryota</taxon>
        <taxon>Viridiplantae</taxon>
        <taxon>Chlorophyta</taxon>
        <taxon>core chlorophytes</taxon>
        <taxon>Trebouxiophyceae</taxon>
        <taxon>Chlorellales</taxon>
        <taxon>Chlorellaceae</taxon>
        <taxon>Apatococcus</taxon>
    </lineage>
</organism>
<keyword evidence="4" id="KW-1185">Reference proteome</keyword>
<feature type="compositionally biased region" description="Polar residues" evidence="1">
    <location>
        <begin position="1"/>
        <end position="13"/>
    </location>
</feature>
<feature type="region of interest" description="Disordered" evidence="1">
    <location>
        <begin position="1"/>
        <end position="40"/>
    </location>
</feature>
<dbReference type="InterPro" id="IPR005607">
    <property type="entry name" value="BSD_dom"/>
</dbReference>
<dbReference type="PANTHER" id="PTHR16019">
    <property type="entry name" value="SYNAPSE-ASSOCIATED PROTEIN"/>
    <property type="match status" value="1"/>
</dbReference>
<dbReference type="SMART" id="SM00751">
    <property type="entry name" value="BSD"/>
    <property type="match status" value="1"/>
</dbReference>
<feature type="compositionally biased region" description="Low complexity" evidence="1">
    <location>
        <begin position="373"/>
        <end position="386"/>
    </location>
</feature>